<comment type="caution">
    <text evidence="1">The sequence shown here is derived from an EMBL/GenBank/DDBJ whole genome shotgun (WGS) entry which is preliminary data.</text>
</comment>
<name>A0A4U0SPM6_9ACTN</name>
<evidence type="ECO:0000313" key="2">
    <source>
        <dbReference type="Proteomes" id="UP000305778"/>
    </source>
</evidence>
<dbReference type="Proteomes" id="UP000305778">
    <property type="component" value="Unassembled WGS sequence"/>
</dbReference>
<reference evidence="1 2" key="1">
    <citation type="submission" date="2019-04" db="EMBL/GenBank/DDBJ databases">
        <title>Streptomyces oryziradicis sp. nov., a novel actinomycete isolated from rhizosphere soil of rice (Oryza sativa L.).</title>
        <authorList>
            <person name="Li C."/>
        </authorList>
    </citation>
    <scope>NUCLEOTIDE SEQUENCE [LARGE SCALE GENOMIC DNA]</scope>
    <source>
        <strain evidence="1 2">NEAU-C40</strain>
    </source>
</reference>
<organism evidence="1 2">
    <name type="scientific">Actinacidiphila oryziradicis</name>
    <dbReference type="NCBI Taxonomy" id="2571141"/>
    <lineage>
        <taxon>Bacteria</taxon>
        <taxon>Bacillati</taxon>
        <taxon>Actinomycetota</taxon>
        <taxon>Actinomycetes</taxon>
        <taxon>Kitasatosporales</taxon>
        <taxon>Streptomycetaceae</taxon>
        <taxon>Actinacidiphila</taxon>
    </lineage>
</organism>
<gene>
    <name evidence="1" type="ORF">FCI23_18470</name>
</gene>
<proteinExistence type="predicted"/>
<accession>A0A4U0SPM6</accession>
<protein>
    <submittedName>
        <fullName evidence="1">Uncharacterized protein</fullName>
    </submittedName>
</protein>
<keyword evidence="2" id="KW-1185">Reference proteome</keyword>
<evidence type="ECO:0000313" key="1">
    <source>
        <dbReference type="EMBL" id="TKA10187.1"/>
    </source>
</evidence>
<dbReference type="EMBL" id="SUMC01000016">
    <property type="protein sequence ID" value="TKA10187.1"/>
    <property type="molecule type" value="Genomic_DNA"/>
</dbReference>
<sequence length="82" mass="8298">MHTQAEPAGPDKIRLANALFRASRCLRSAASPIMLRPVLTDPGAIDAAAGPDGPQAIIASFPGATHTGSTFPVSAAKGYGGR</sequence>
<dbReference type="RefSeq" id="WP_136725003.1">
    <property type="nucleotide sequence ID" value="NZ_SUMC01000016.1"/>
</dbReference>
<dbReference type="AlphaFoldDB" id="A0A4U0SPM6"/>